<keyword evidence="7" id="KW-0464">Manganese</keyword>
<feature type="domain" description="GGDEF" evidence="9">
    <location>
        <begin position="172"/>
        <end position="300"/>
    </location>
</feature>
<feature type="transmembrane region" description="Helical" evidence="8">
    <location>
        <begin position="12"/>
        <end position="31"/>
    </location>
</feature>
<dbReference type="InterPro" id="IPR051319">
    <property type="entry name" value="Oligoribo/pAp-PDE_c-di-AMP_PDE"/>
</dbReference>
<accession>A0A2A6E008</accession>
<dbReference type="GO" id="GO:0016787">
    <property type="term" value="F:hydrolase activity"/>
    <property type="evidence" value="ECO:0007669"/>
    <property type="project" value="UniProtKB-UniRule"/>
</dbReference>
<comment type="similarity">
    <text evidence="6">Belongs to the GdpP/PdeA phosphodiesterase family.</text>
</comment>
<name>A0A2A6E008_9BACL</name>
<evidence type="ECO:0000256" key="8">
    <source>
        <dbReference type="SAM" id="Phobius"/>
    </source>
</evidence>
<dbReference type="Pfam" id="PF02272">
    <property type="entry name" value="DHHA1"/>
    <property type="match status" value="1"/>
</dbReference>
<dbReference type="InterPro" id="IPR029787">
    <property type="entry name" value="Nucleotide_cyclase"/>
</dbReference>
<evidence type="ECO:0000256" key="7">
    <source>
        <dbReference type="PIRSR" id="PIRSR026583-50"/>
    </source>
</evidence>
<dbReference type="InterPro" id="IPR035965">
    <property type="entry name" value="PAS-like_dom_sf"/>
</dbReference>
<dbReference type="GO" id="GO:0106409">
    <property type="term" value="F:cyclic-di-AMP phosphodiesterase activity"/>
    <property type="evidence" value="ECO:0007669"/>
    <property type="project" value="RHEA"/>
</dbReference>
<dbReference type="PANTHER" id="PTHR47618">
    <property type="entry name" value="BIFUNCTIONAL OLIGORIBONUCLEASE AND PAP PHOSPHATASE NRNA"/>
    <property type="match status" value="1"/>
</dbReference>
<dbReference type="InterPro" id="IPR049553">
    <property type="entry name" value="GdpP-like_PAS"/>
</dbReference>
<reference evidence="10 11" key="1">
    <citation type="submission" date="2016-12" db="EMBL/GenBank/DDBJ databases">
        <title>Candidatus Reconcilibacillus cellulovorans genome.</title>
        <authorList>
            <person name="Kolinko S."/>
            <person name="Wu Y.-W."/>
            <person name="Tachea F."/>
            <person name="Denzel E."/>
            <person name="Hiras J."/>
            <person name="Baecker N."/>
            <person name="Chan L.J."/>
            <person name="Eichorst S.A."/>
            <person name="Frey D."/>
            <person name="Adams P.D."/>
            <person name="Pray T."/>
            <person name="Tanjore D."/>
            <person name="Petzold C.J."/>
            <person name="Gladden J.M."/>
            <person name="Simmons B.A."/>
            <person name="Singer S.W."/>
        </authorList>
    </citation>
    <scope>NUCLEOTIDE SEQUENCE [LARGE SCALE GENOMIC DNA]</scope>
    <source>
        <strain evidence="10">JTherm</strain>
    </source>
</reference>
<feature type="binding site" evidence="7">
    <location>
        <position position="343"/>
    </location>
    <ligand>
        <name>Mn(2+)</name>
        <dbReference type="ChEBI" id="CHEBI:29035"/>
        <label>1</label>
    </ligand>
</feature>
<comment type="caution">
    <text evidence="10">The sequence shown here is derived from an EMBL/GenBank/DDBJ whole genome shotgun (WGS) entry which is preliminary data.</text>
</comment>
<comment type="catalytic activity">
    <reaction evidence="6">
        <text>3',3'-c-di-AMP + H2O = 5'-O-phosphonoadenylyl-(3'-&gt;5')-adenosine + H(+)</text>
        <dbReference type="Rhea" id="RHEA:54420"/>
        <dbReference type="ChEBI" id="CHEBI:15377"/>
        <dbReference type="ChEBI" id="CHEBI:15378"/>
        <dbReference type="ChEBI" id="CHEBI:71500"/>
        <dbReference type="ChEBI" id="CHEBI:138171"/>
    </reaction>
</comment>
<dbReference type="GO" id="GO:0046872">
    <property type="term" value="F:metal ion binding"/>
    <property type="evidence" value="ECO:0007669"/>
    <property type="project" value="UniProtKB-KW"/>
</dbReference>
<evidence type="ECO:0000256" key="3">
    <source>
        <dbReference type="ARBA" id="ARBA00022692"/>
    </source>
</evidence>
<keyword evidence="6" id="KW-0378">Hydrolase</keyword>
<dbReference type="AlphaFoldDB" id="A0A2A6E008"/>
<dbReference type="Gene3D" id="3.30.450.20">
    <property type="entry name" value="PAS domain"/>
    <property type="match status" value="1"/>
</dbReference>
<gene>
    <name evidence="10" type="ORF">BLM47_07365</name>
</gene>
<dbReference type="InterPro" id="IPR043128">
    <property type="entry name" value="Rev_trsase/Diguanyl_cyclase"/>
</dbReference>
<dbReference type="EC" id="3.1.4.-" evidence="6"/>
<dbReference type="Proteomes" id="UP000243688">
    <property type="component" value="Unassembled WGS sequence"/>
</dbReference>
<feature type="binding site" evidence="7">
    <location>
        <position position="349"/>
    </location>
    <ligand>
        <name>Mn(2+)</name>
        <dbReference type="ChEBI" id="CHEBI:29035"/>
        <label>2</label>
    </ligand>
</feature>
<dbReference type="Gene3D" id="3.30.70.270">
    <property type="match status" value="1"/>
</dbReference>
<dbReference type="FunFam" id="3.90.1640.10:FF:000002">
    <property type="entry name" value="Cyclic-di-AMP phosphodiesterase"/>
    <property type="match status" value="1"/>
</dbReference>
<feature type="binding site" evidence="7">
    <location>
        <position position="416"/>
    </location>
    <ligand>
        <name>Mn(2+)</name>
        <dbReference type="ChEBI" id="CHEBI:29035"/>
        <label>1</label>
    </ligand>
</feature>
<feature type="binding site" evidence="7">
    <location>
        <position position="440"/>
    </location>
    <ligand>
        <name>Mn(2+)</name>
        <dbReference type="ChEBI" id="CHEBI:29035"/>
        <label>2</label>
    </ligand>
</feature>
<proteinExistence type="inferred from homology"/>
<dbReference type="PIRSF" id="PIRSF026583">
    <property type="entry name" value="YybT"/>
    <property type="match status" value="1"/>
</dbReference>
<dbReference type="SMART" id="SM00267">
    <property type="entry name" value="GGDEF"/>
    <property type="match status" value="1"/>
</dbReference>
<feature type="binding site" evidence="7">
    <location>
        <position position="416"/>
    </location>
    <ligand>
        <name>Mn(2+)</name>
        <dbReference type="ChEBI" id="CHEBI:29035"/>
        <label>2</label>
    </ligand>
</feature>
<feature type="binding site" evidence="7">
    <location>
        <position position="347"/>
    </location>
    <ligand>
        <name>Mn(2+)</name>
        <dbReference type="ChEBI" id="CHEBI:29035"/>
        <label>1</label>
    </ligand>
</feature>
<comment type="subcellular location">
    <subcellularLocation>
        <location evidence="1">Cell membrane</location>
        <topology evidence="1">Multi-pass membrane protein</topology>
    </subcellularLocation>
</comment>
<sequence length="653" mass="73197">MAEWRKRQDVSWRTVGLGLFTAAVAAGWFALDWRAGLAAEAVAAGVIYAYWRLEWSEWRIWRRRVAGLSYRVRKAGEEAFNGLPLGIVLYDESGRIEWHNPFFRRMTGEESAVGRYLSEWFPALRLKKDRDEVVVLPLSDRVYEAHLRPSRRLVYFFDVTERAVLQKKMEEERLGVGIVMIDNLDEASQSMDDQTRSMLTAKVTGEITNWAAKYGMLLRRMSSDRFLVLFTQRTLQALEQSRFDILDHVRELTAGQKVPLTLSIGLAIGFDGLPELGQMAQTSLDMALGRGGDQAAVRIGERYFFYGGKTGAIERRTRVRARVVAHALRDLVRDSENVIIMGHRLADMDALGAAIGMRRAVRELNKEAYIVLESVNPSIERLMDRVRREEGLIGWFIGPDEAMGIATPLSLVVVVDTHRTSMVVEPRLLRQTSRVAVIDHHRRGEDFIADPTVVYQEPHASSTCELVAELLPYFHDRVSLTVLEATALLAGIVVDTKQFTLRTGARTFEAASFLRRHGADPALAREWLREDLSEFLEKAELIRNTVILYDRFALAVADPDRSYSQLVIAQAADTLLEMGGVEASFVAAERPDGKIGISARSTGSVNVQLIMERMGGGGHFTNAAAQVDGPLEKVAGRLREVLNEFAGEEGFGE</sequence>
<dbReference type="PANTHER" id="PTHR47618:SF2">
    <property type="entry name" value="CYCLIC-DI-AMP PHOSPHODIESTERASE GDPP"/>
    <property type="match status" value="1"/>
</dbReference>
<dbReference type="InterPro" id="IPR014528">
    <property type="entry name" value="GdpP/PdeA"/>
</dbReference>
<evidence type="ECO:0000256" key="1">
    <source>
        <dbReference type="ARBA" id="ARBA00004651"/>
    </source>
</evidence>
<dbReference type="Gene3D" id="3.10.310.30">
    <property type="match status" value="1"/>
</dbReference>
<evidence type="ECO:0000256" key="6">
    <source>
        <dbReference type="PIRNR" id="PIRNR026583"/>
    </source>
</evidence>
<keyword evidence="7" id="KW-0479">Metal-binding</keyword>
<keyword evidence="4 8" id="KW-1133">Transmembrane helix</keyword>
<feature type="binding site" evidence="7">
    <location>
        <position position="495"/>
    </location>
    <ligand>
        <name>Mn(2+)</name>
        <dbReference type="ChEBI" id="CHEBI:29035"/>
        <label>2</label>
    </ligand>
</feature>
<dbReference type="Pfam" id="PF21370">
    <property type="entry name" value="PAS_GdpP"/>
    <property type="match status" value="1"/>
</dbReference>
<dbReference type="GO" id="GO:0005886">
    <property type="term" value="C:plasma membrane"/>
    <property type="evidence" value="ECO:0007669"/>
    <property type="project" value="UniProtKB-SubCell"/>
</dbReference>
<keyword evidence="3 8" id="KW-0812">Transmembrane</keyword>
<dbReference type="InterPro" id="IPR038763">
    <property type="entry name" value="DHH_sf"/>
</dbReference>
<dbReference type="SUPFAM" id="SSF55785">
    <property type="entry name" value="PYP-like sensor domain (PAS domain)"/>
    <property type="match status" value="1"/>
</dbReference>
<evidence type="ECO:0000256" key="2">
    <source>
        <dbReference type="ARBA" id="ARBA00022475"/>
    </source>
</evidence>
<dbReference type="InterPro" id="IPR003156">
    <property type="entry name" value="DHHA1_dom"/>
</dbReference>
<comment type="function">
    <text evidence="6">Has phosphodiesterase (PDE) activity against cyclic-di-AMP (c-di-AMP).</text>
</comment>
<keyword evidence="2 6" id="KW-1003">Cell membrane</keyword>
<dbReference type="PROSITE" id="PS50887">
    <property type="entry name" value="GGDEF"/>
    <property type="match status" value="1"/>
</dbReference>
<comment type="cofactor">
    <cofactor evidence="7">
        <name>Mn(2+)</name>
        <dbReference type="ChEBI" id="CHEBI:29035"/>
    </cofactor>
    <text evidence="7">For phosphodiesterase activity, probably binds 2 Mn(2+) per subunit.</text>
</comment>
<evidence type="ECO:0000313" key="10">
    <source>
        <dbReference type="EMBL" id="PDO10344.1"/>
    </source>
</evidence>
<dbReference type="GO" id="GO:0003676">
    <property type="term" value="F:nucleic acid binding"/>
    <property type="evidence" value="ECO:0007669"/>
    <property type="project" value="UniProtKB-UniRule"/>
</dbReference>
<evidence type="ECO:0000259" key="9">
    <source>
        <dbReference type="PROSITE" id="PS50887"/>
    </source>
</evidence>
<protein>
    <recommendedName>
        <fullName evidence="6">Cyclic-di-AMP phosphodiesterase</fullName>
        <ecNumber evidence="6">3.1.4.-</ecNumber>
    </recommendedName>
</protein>
<dbReference type="Gene3D" id="3.90.1640.10">
    <property type="entry name" value="inorganic pyrophosphatase (n-terminal core)"/>
    <property type="match status" value="1"/>
</dbReference>
<organism evidence="10 11">
    <name type="scientific">Candidatus Reconcilbacillus cellulovorans</name>
    <dbReference type="NCBI Taxonomy" id="1906605"/>
    <lineage>
        <taxon>Bacteria</taxon>
        <taxon>Bacillati</taxon>
        <taxon>Bacillota</taxon>
        <taxon>Bacilli</taxon>
        <taxon>Bacillales</taxon>
        <taxon>Paenibacillaceae</taxon>
        <taxon>Candidatus Reconcilbacillus</taxon>
    </lineage>
</organism>
<keyword evidence="5 6" id="KW-0472">Membrane</keyword>
<evidence type="ECO:0000313" key="11">
    <source>
        <dbReference type="Proteomes" id="UP000243688"/>
    </source>
</evidence>
<dbReference type="Pfam" id="PF24898">
    <property type="entry name" value="GGDEF_GdpP"/>
    <property type="match status" value="1"/>
</dbReference>
<dbReference type="EMBL" id="MOXJ01000015">
    <property type="protein sequence ID" value="PDO10344.1"/>
    <property type="molecule type" value="Genomic_DNA"/>
</dbReference>
<dbReference type="SUPFAM" id="SSF64182">
    <property type="entry name" value="DHH phosphoesterases"/>
    <property type="match status" value="1"/>
</dbReference>
<evidence type="ECO:0000256" key="5">
    <source>
        <dbReference type="ARBA" id="ARBA00023136"/>
    </source>
</evidence>
<dbReference type="InterPro" id="IPR001667">
    <property type="entry name" value="DDH_dom"/>
</dbReference>
<dbReference type="SUPFAM" id="SSF55073">
    <property type="entry name" value="Nucleotide cyclase"/>
    <property type="match status" value="1"/>
</dbReference>
<dbReference type="InterPro" id="IPR000160">
    <property type="entry name" value="GGDEF_dom"/>
</dbReference>
<dbReference type="Pfam" id="PF01368">
    <property type="entry name" value="DHH"/>
    <property type="match status" value="1"/>
</dbReference>
<evidence type="ECO:0000256" key="4">
    <source>
        <dbReference type="ARBA" id="ARBA00022989"/>
    </source>
</evidence>